<proteinExistence type="predicted"/>
<dbReference type="RefSeq" id="WP_036764742.1">
    <property type="nucleotide sequence ID" value="NZ_CP099545.1"/>
</dbReference>
<accession>A0A2T3QMU5</accession>
<evidence type="ECO:0000313" key="1">
    <source>
        <dbReference type="EMBL" id="SPY29363.1"/>
    </source>
</evidence>
<organism evidence="1 2">
    <name type="scientific">Photobacterium damselae</name>
    <dbReference type="NCBI Taxonomy" id="38293"/>
    <lineage>
        <taxon>Bacteria</taxon>
        <taxon>Pseudomonadati</taxon>
        <taxon>Pseudomonadota</taxon>
        <taxon>Gammaproteobacteria</taxon>
        <taxon>Vibrionales</taxon>
        <taxon>Vibrionaceae</taxon>
        <taxon>Photobacterium</taxon>
    </lineage>
</organism>
<name>A0A2T3QMU5_PHODM</name>
<sequence length="156" mass="18293">MVVKTRHYLWVRRSVTVALVLLVIAIMMMYWAKIERSAREAHLHMLVGQFQENAAQLKQYWELNNRPLQTIIDGYLVQFTERGWPKLSSNSDSGCQEMWQLLAGKKANLKYLALKRNEIHNRLKYDTCYYLVSPNKWLGLGYSNEILYVGSFSTTE</sequence>
<protein>
    <recommendedName>
        <fullName evidence="3">MSHA biogenesis protein MshF</fullName>
    </recommendedName>
</protein>
<reference evidence="1 2" key="1">
    <citation type="submission" date="2018-06" db="EMBL/GenBank/DDBJ databases">
        <authorList>
            <consortium name="Pathogen Informatics"/>
            <person name="Doyle S."/>
        </authorList>
    </citation>
    <scope>NUCLEOTIDE SEQUENCE [LARGE SCALE GENOMIC DNA]</scope>
    <source>
        <strain evidence="1 2">NCTC11647</strain>
    </source>
</reference>
<dbReference type="Proteomes" id="UP000251647">
    <property type="component" value="Unassembled WGS sequence"/>
</dbReference>
<evidence type="ECO:0008006" key="3">
    <source>
        <dbReference type="Google" id="ProtNLM"/>
    </source>
</evidence>
<gene>
    <name evidence="1" type="ORF">NCTC11647_02563</name>
</gene>
<dbReference type="OrthoDB" id="5918883at2"/>
<dbReference type="EMBL" id="UATL01000001">
    <property type="protein sequence ID" value="SPY29363.1"/>
    <property type="molecule type" value="Genomic_DNA"/>
</dbReference>
<dbReference type="AlphaFoldDB" id="A0A2T3QMU5"/>
<evidence type="ECO:0000313" key="2">
    <source>
        <dbReference type="Proteomes" id="UP000251647"/>
    </source>
</evidence>